<dbReference type="EMBL" id="CM044703">
    <property type="protein sequence ID" value="KAI5671310.1"/>
    <property type="molecule type" value="Genomic_DNA"/>
</dbReference>
<organism evidence="1 2">
    <name type="scientific">Catharanthus roseus</name>
    <name type="common">Madagascar periwinkle</name>
    <name type="synonym">Vinca rosea</name>
    <dbReference type="NCBI Taxonomy" id="4058"/>
    <lineage>
        <taxon>Eukaryota</taxon>
        <taxon>Viridiplantae</taxon>
        <taxon>Streptophyta</taxon>
        <taxon>Embryophyta</taxon>
        <taxon>Tracheophyta</taxon>
        <taxon>Spermatophyta</taxon>
        <taxon>Magnoliopsida</taxon>
        <taxon>eudicotyledons</taxon>
        <taxon>Gunneridae</taxon>
        <taxon>Pentapetalae</taxon>
        <taxon>asterids</taxon>
        <taxon>lamiids</taxon>
        <taxon>Gentianales</taxon>
        <taxon>Apocynaceae</taxon>
        <taxon>Rauvolfioideae</taxon>
        <taxon>Vinceae</taxon>
        <taxon>Catharanthinae</taxon>
        <taxon>Catharanthus</taxon>
    </lineage>
</organism>
<sequence length="293" mass="31779">MLPRLIQPREAIIAQEDIHNLHTSAAAGIVDPCLVLTSDPKPRLRWTADLHDRFVDAVTQLGGPSKATPKAIMRTMGVKGLTLFHLKSHLQKYRLGKQSGKDLGEASKDGLAASHLIESPCASNSAQSLQTSDINEGYEVKEALRAQMEVQSKLHLQVEAEKHLHIRQDAEQKYMVMLERACKMLVEQMVGCAITNSDGEDYHQVIGRKTSTSGTSPIACGLDPSESNDIVRVQGSQEYITRINPQGADCSTESCLTSHDSTAGATLDGSLPGGEGKKRILSRNSASPSIIWS</sequence>
<keyword evidence="2" id="KW-1185">Reference proteome</keyword>
<gene>
    <name evidence="1" type="ORF">M9H77_11674</name>
</gene>
<evidence type="ECO:0000313" key="2">
    <source>
        <dbReference type="Proteomes" id="UP001060085"/>
    </source>
</evidence>
<dbReference type="Proteomes" id="UP001060085">
    <property type="component" value="Linkage Group LG03"/>
</dbReference>
<proteinExistence type="predicted"/>
<comment type="caution">
    <text evidence="1">The sequence shown here is derived from an EMBL/GenBank/DDBJ whole genome shotgun (WGS) entry which is preliminary data.</text>
</comment>
<evidence type="ECO:0000313" key="1">
    <source>
        <dbReference type="EMBL" id="KAI5671310.1"/>
    </source>
</evidence>
<accession>A0ACC0BFA9</accession>
<reference evidence="2" key="1">
    <citation type="journal article" date="2023" name="Nat. Plants">
        <title>Single-cell RNA sequencing provides a high-resolution roadmap for understanding the multicellular compartmentation of specialized metabolism.</title>
        <authorList>
            <person name="Sun S."/>
            <person name="Shen X."/>
            <person name="Li Y."/>
            <person name="Li Y."/>
            <person name="Wang S."/>
            <person name="Li R."/>
            <person name="Zhang H."/>
            <person name="Shen G."/>
            <person name="Guo B."/>
            <person name="Wei J."/>
            <person name="Xu J."/>
            <person name="St-Pierre B."/>
            <person name="Chen S."/>
            <person name="Sun C."/>
        </authorList>
    </citation>
    <scope>NUCLEOTIDE SEQUENCE [LARGE SCALE GENOMIC DNA]</scope>
</reference>
<name>A0ACC0BFA9_CATRO</name>
<protein>
    <submittedName>
        <fullName evidence="1">Uncharacterized protein</fullName>
    </submittedName>
</protein>